<dbReference type="AlphaFoldDB" id="A7VSU4"/>
<dbReference type="EMBL" id="ABCB02000018">
    <property type="protein sequence ID" value="EDO61240.1"/>
    <property type="molecule type" value="Genomic_DNA"/>
</dbReference>
<dbReference type="PANTHER" id="PTHR43035">
    <property type="entry name" value="FATTY ACID REPRESSION MUTANT PROTEIN 2-RELATED"/>
    <property type="match status" value="1"/>
</dbReference>
<dbReference type="Proteomes" id="UP000003490">
    <property type="component" value="Unassembled WGS sequence"/>
</dbReference>
<keyword evidence="3" id="KW-0560">Oxidoreductase</keyword>
<dbReference type="eggNOG" id="COG3560">
    <property type="taxonomic scope" value="Bacteria"/>
</dbReference>
<evidence type="ECO:0000313" key="6">
    <source>
        <dbReference type="Proteomes" id="UP000003490"/>
    </source>
</evidence>
<evidence type="ECO:0000256" key="2">
    <source>
        <dbReference type="ARBA" id="ARBA00022490"/>
    </source>
</evidence>
<dbReference type="PANTHER" id="PTHR43035:SF1">
    <property type="entry name" value="FATTY ACID REPRESSION MUTANT PROTEIN 2-RELATED"/>
    <property type="match status" value="1"/>
</dbReference>
<dbReference type="Pfam" id="PF00881">
    <property type="entry name" value="Nitroreductase"/>
    <property type="match status" value="1"/>
</dbReference>
<evidence type="ECO:0000259" key="4">
    <source>
        <dbReference type="Pfam" id="PF00881"/>
    </source>
</evidence>
<evidence type="ECO:0000256" key="3">
    <source>
        <dbReference type="ARBA" id="ARBA00023002"/>
    </source>
</evidence>
<dbReference type="SUPFAM" id="SSF55469">
    <property type="entry name" value="FMN-dependent nitroreductase-like"/>
    <property type="match status" value="1"/>
</dbReference>
<feature type="domain" description="Nitroreductase" evidence="4">
    <location>
        <begin position="9"/>
        <end position="169"/>
    </location>
</feature>
<organism evidence="5 6">
    <name type="scientific">[Clostridium] leptum DSM 753</name>
    <dbReference type="NCBI Taxonomy" id="428125"/>
    <lineage>
        <taxon>Bacteria</taxon>
        <taxon>Bacillati</taxon>
        <taxon>Bacillota</taxon>
        <taxon>Clostridia</taxon>
        <taxon>Eubacteriales</taxon>
        <taxon>Oscillospiraceae</taxon>
        <taxon>Oscillospiraceae incertae sedis</taxon>
    </lineage>
</organism>
<dbReference type="InterPro" id="IPR000415">
    <property type="entry name" value="Nitroreductase-like"/>
</dbReference>
<protein>
    <recommendedName>
        <fullName evidence="4">Nitroreductase domain-containing protein</fullName>
    </recommendedName>
</protein>
<dbReference type="InterPro" id="IPR029479">
    <property type="entry name" value="Nitroreductase"/>
</dbReference>
<dbReference type="HOGENOM" id="CLU_073125_1_0_9"/>
<evidence type="ECO:0000256" key="1">
    <source>
        <dbReference type="ARBA" id="ARBA00004496"/>
    </source>
</evidence>
<reference evidence="5 6" key="2">
    <citation type="submission" date="2007-08" db="EMBL/GenBank/DDBJ databases">
        <authorList>
            <person name="Fulton L."/>
            <person name="Clifton S."/>
            <person name="Fulton B."/>
            <person name="Xu J."/>
            <person name="Minx P."/>
            <person name="Pepin K.H."/>
            <person name="Johnson M."/>
            <person name="Thiruvilangam P."/>
            <person name="Bhonagiri V."/>
            <person name="Nash W.E."/>
            <person name="Wang C."/>
            <person name="Mardis E.R."/>
            <person name="Wilson R.K."/>
        </authorList>
    </citation>
    <scope>NUCLEOTIDE SEQUENCE [LARGE SCALE GENOMIC DNA]</scope>
    <source>
        <strain evidence="5 6">DSM 753</strain>
    </source>
</reference>
<dbReference type="GO" id="GO:0034599">
    <property type="term" value="P:cellular response to oxidative stress"/>
    <property type="evidence" value="ECO:0007669"/>
    <property type="project" value="InterPro"/>
</dbReference>
<keyword evidence="2" id="KW-0963">Cytoplasm</keyword>
<sequence>MMKITEALKARRSYYAINREQPVAIDRVMDMVKELTELVPDAFNMKSSRVAVVHGEKQDQLWNKIYDVFEGKVAREKIDSFRAGSGTILYFYDRKVVESLQKQYSLYADNFPVWTSQSSAMLQLAVWSGLRELNIGASLQHYNPVINNAVKELLHLSEDYVLVAEMPFGGIVEDPAPKDKEEIEKRVFSAC</sequence>
<gene>
    <name evidence="5" type="ORF">CLOLEP_01635</name>
</gene>
<evidence type="ECO:0000313" key="5">
    <source>
        <dbReference type="EMBL" id="EDO61240.1"/>
    </source>
</evidence>
<comment type="caution">
    <text evidence="5">The sequence shown here is derived from an EMBL/GenBank/DDBJ whole genome shotgun (WGS) entry which is preliminary data.</text>
</comment>
<dbReference type="GO" id="GO:0016491">
    <property type="term" value="F:oxidoreductase activity"/>
    <property type="evidence" value="ECO:0007669"/>
    <property type="project" value="UniProtKB-KW"/>
</dbReference>
<dbReference type="InterPro" id="IPR033877">
    <property type="entry name" value="Frm2/Hbn1"/>
</dbReference>
<proteinExistence type="predicted"/>
<name>A7VSU4_9FIRM</name>
<dbReference type="GO" id="GO:0005737">
    <property type="term" value="C:cytoplasm"/>
    <property type="evidence" value="ECO:0007669"/>
    <property type="project" value="UniProtKB-SubCell"/>
</dbReference>
<reference evidence="5 6" key="1">
    <citation type="submission" date="2007-08" db="EMBL/GenBank/DDBJ databases">
        <title>Draft genome sequence of Clostridium leptum (DSM 753).</title>
        <authorList>
            <person name="Sudarsanam P."/>
            <person name="Ley R."/>
            <person name="Guruge J."/>
            <person name="Turnbaugh P.J."/>
            <person name="Mahowald M."/>
            <person name="Liep D."/>
            <person name="Gordon J."/>
        </authorList>
    </citation>
    <scope>NUCLEOTIDE SEQUENCE [LARGE SCALE GENOMIC DNA]</scope>
    <source>
        <strain evidence="5 6">DSM 753</strain>
    </source>
</reference>
<dbReference type="FunFam" id="3.40.109.10:FF:000001">
    <property type="entry name" value="Nitroreductase family"/>
    <property type="match status" value="1"/>
</dbReference>
<dbReference type="Gene3D" id="3.40.109.10">
    <property type="entry name" value="NADH Oxidase"/>
    <property type="match status" value="1"/>
</dbReference>
<accession>A7VSU4</accession>
<comment type="subcellular location">
    <subcellularLocation>
        <location evidence="1">Cytoplasm</location>
    </subcellularLocation>
</comment>